<feature type="transmembrane region" description="Helical" evidence="1">
    <location>
        <begin position="338"/>
        <end position="361"/>
    </location>
</feature>
<sequence>MGCFFGTIIGMLPGLGPMTAIALMIPITYGFEPATGLILMAGVYYGAVFGGSTSSILINAPGVPGTVATSFDGYPMAQQGKAGKALAIAAYSSFAGGTIAAIFLLFAAPSLSKVSLAFRSPDYFALMILGLTAVSAFSSKGQFLKAMMMVVLGLMLASVGQDSLSDITRFTFGNINLLDGISFVLVVMATFAMSEALTIILKGKDPSRATEQISLSKLGSIRLDKEERNKMLKTIPRSSVLGFLVGVLPGAGATIASFLAYGMERNFVSEDEKQKFGKGSVHGLAAPETANNAACSGAFVPLLTLGIPGSGTTAVMLGALLGFGIQPGPRLYMTNPEIFWSVIMSMYIGMVILLILNLPLIPYIARVLATPKNFLIPLILFFSVTGIYLMSFNNFDIYLMIGIAVVATFLKLYNFPMPPLILA</sequence>
<protein>
    <recommendedName>
        <fullName evidence="2">DUF112 domain-containing protein</fullName>
    </recommendedName>
</protein>
<dbReference type="PANTHER" id="PTHR35342:SF5">
    <property type="entry name" value="TRICARBOXYLIC TRANSPORT PROTEIN"/>
    <property type="match status" value="1"/>
</dbReference>
<feature type="transmembrane region" description="Helical" evidence="1">
    <location>
        <begin position="397"/>
        <end position="415"/>
    </location>
</feature>
<dbReference type="InterPro" id="IPR002823">
    <property type="entry name" value="DUF112_TM"/>
</dbReference>
<dbReference type="EMBL" id="UINC01008929">
    <property type="protein sequence ID" value="SVA40126.1"/>
    <property type="molecule type" value="Genomic_DNA"/>
</dbReference>
<feature type="transmembrane region" description="Helical" evidence="1">
    <location>
        <begin position="37"/>
        <end position="58"/>
    </location>
</feature>
<organism evidence="3">
    <name type="scientific">marine metagenome</name>
    <dbReference type="NCBI Taxonomy" id="408172"/>
    <lineage>
        <taxon>unclassified sequences</taxon>
        <taxon>metagenomes</taxon>
        <taxon>ecological metagenomes</taxon>
    </lineage>
</organism>
<feature type="transmembrane region" description="Helical" evidence="1">
    <location>
        <begin position="12"/>
        <end position="31"/>
    </location>
</feature>
<proteinExistence type="predicted"/>
<feature type="non-terminal residue" evidence="3">
    <location>
        <position position="423"/>
    </location>
</feature>
<feature type="transmembrane region" description="Helical" evidence="1">
    <location>
        <begin position="373"/>
        <end position="391"/>
    </location>
</feature>
<keyword evidence="1" id="KW-0812">Transmembrane</keyword>
<gene>
    <name evidence="3" type="ORF">METZ01_LOCUS92980</name>
</gene>
<feature type="domain" description="DUF112" evidence="2">
    <location>
        <begin position="1"/>
        <end position="422"/>
    </location>
</feature>
<accession>A0A381VIF0</accession>
<feature type="transmembrane region" description="Helical" evidence="1">
    <location>
        <begin position="181"/>
        <end position="201"/>
    </location>
</feature>
<keyword evidence="1" id="KW-0472">Membrane</keyword>
<reference evidence="3" key="1">
    <citation type="submission" date="2018-05" db="EMBL/GenBank/DDBJ databases">
        <authorList>
            <person name="Lanie J.A."/>
            <person name="Ng W.-L."/>
            <person name="Kazmierczak K.M."/>
            <person name="Andrzejewski T.M."/>
            <person name="Davidsen T.M."/>
            <person name="Wayne K.J."/>
            <person name="Tettelin H."/>
            <person name="Glass J.I."/>
            <person name="Rusch D."/>
            <person name="Podicherti R."/>
            <person name="Tsui H.-C.T."/>
            <person name="Winkler M.E."/>
        </authorList>
    </citation>
    <scope>NUCLEOTIDE SEQUENCE</scope>
</reference>
<evidence type="ECO:0000259" key="2">
    <source>
        <dbReference type="Pfam" id="PF01970"/>
    </source>
</evidence>
<keyword evidence="1" id="KW-1133">Transmembrane helix</keyword>
<feature type="transmembrane region" description="Helical" evidence="1">
    <location>
        <begin position="240"/>
        <end position="261"/>
    </location>
</feature>
<feature type="transmembrane region" description="Helical" evidence="1">
    <location>
        <begin position="85"/>
        <end position="108"/>
    </location>
</feature>
<dbReference type="Pfam" id="PF01970">
    <property type="entry name" value="TctA"/>
    <property type="match status" value="1"/>
</dbReference>
<dbReference type="AlphaFoldDB" id="A0A381VIF0"/>
<dbReference type="PANTHER" id="PTHR35342">
    <property type="entry name" value="TRICARBOXYLIC TRANSPORT PROTEIN"/>
    <property type="match status" value="1"/>
</dbReference>
<evidence type="ECO:0000256" key="1">
    <source>
        <dbReference type="SAM" id="Phobius"/>
    </source>
</evidence>
<feature type="transmembrane region" description="Helical" evidence="1">
    <location>
        <begin position="120"/>
        <end position="137"/>
    </location>
</feature>
<name>A0A381VIF0_9ZZZZ</name>
<feature type="transmembrane region" description="Helical" evidence="1">
    <location>
        <begin position="144"/>
        <end position="161"/>
    </location>
</feature>
<evidence type="ECO:0000313" key="3">
    <source>
        <dbReference type="EMBL" id="SVA40126.1"/>
    </source>
</evidence>